<evidence type="ECO:0000259" key="2">
    <source>
        <dbReference type="Pfam" id="PF22230"/>
    </source>
</evidence>
<organism evidence="3 4">
    <name type="scientific">Aquifex aeolicus (strain VF5)</name>
    <dbReference type="NCBI Taxonomy" id="224324"/>
    <lineage>
        <taxon>Bacteria</taxon>
        <taxon>Pseudomonadati</taxon>
        <taxon>Aquificota</taxon>
        <taxon>Aquificia</taxon>
        <taxon>Aquificales</taxon>
        <taxon>Aquificaceae</taxon>
        <taxon>Aquifex</taxon>
    </lineage>
</organism>
<dbReference type="eggNOG" id="COG1517">
    <property type="taxonomic scope" value="Bacteria"/>
</dbReference>
<keyword evidence="4" id="KW-1185">Reference proteome</keyword>
<protein>
    <submittedName>
        <fullName evidence="3">Uncharacterized protein</fullName>
    </submittedName>
</protein>
<dbReference type="InterPro" id="IPR010171">
    <property type="entry name" value="CRISPR_Csx1"/>
</dbReference>
<dbReference type="HOGENOM" id="CLU_044033_0_0_0"/>
<dbReference type="Gene3D" id="3.40.50.10640">
    <property type="entry name" value="SSO1389-like"/>
    <property type="match status" value="1"/>
</dbReference>
<dbReference type="AlphaFoldDB" id="O66700"/>
<dbReference type="KEGG" id="aae:aq_378"/>
<dbReference type="EMBL" id="AE000657">
    <property type="protein sequence ID" value="AAC06670.1"/>
    <property type="molecule type" value="Genomic_DNA"/>
</dbReference>
<dbReference type="NCBIfam" id="TIGR01897">
    <property type="entry name" value="cas_MJ1666"/>
    <property type="match status" value="1"/>
</dbReference>
<accession>O66700</accession>
<proteinExistence type="predicted"/>
<evidence type="ECO:0000313" key="3">
    <source>
        <dbReference type="EMBL" id="AAC06670.1"/>
    </source>
</evidence>
<dbReference type="STRING" id="224324.aq_378"/>
<evidence type="ECO:0000259" key="1">
    <source>
        <dbReference type="Pfam" id="PF09455"/>
    </source>
</evidence>
<dbReference type="InParanoid" id="O66700"/>
<dbReference type="EnsemblBacteria" id="AAC06670">
    <property type="protein sequence ID" value="AAC06670"/>
    <property type="gene ID" value="aq_378"/>
</dbReference>
<dbReference type="PANTHER" id="PTHR37169">
    <property type="entry name" value="CRISPR SYSTEM ENDORIBONUCLEASE CSX1-RELATED"/>
    <property type="match status" value="1"/>
</dbReference>
<dbReference type="Pfam" id="PF22230">
    <property type="entry name" value="Csx1_CARF"/>
    <property type="match status" value="1"/>
</dbReference>
<dbReference type="NCBIfam" id="TIGR02549">
    <property type="entry name" value="CRISPR_DxTHG"/>
    <property type="match status" value="1"/>
</dbReference>
<dbReference type="InterPro" id="IPR052875">
    <property type="entry name" value="CRISPR_assoc_ribonuclease"/>
</dbReference>
<dbReference type="CDD" id="cd09660">
    <property type="entry name" value="Csx1_III-U"/>
    <property type="match status" value="1"/>
</dbReference>
<feature type="domain" description="CRISPR system endoribonuclease Csx1 CARF" evidence="2">
    <location>
        <begin position="4"/>
        <end position="199"/>
    </location>
</feature>
<dbReference type="PIR" id="H70333">
    <property type="entry name" value="H70333"/>
</dbReference>
<gene>
    <name evidence="3" type="ordered locus">aq_378</name>
</gene>
<dbReference type="InterPro" id="IPR013383">
    <property type="entry name" value="CRISPR-assoc_prot_DxTHG_CS"/>
</dbReference>
<feature type="domain" description="CRISPR system endoribonuclease Csx1-like HEPN" evidence="1">
    <location>
        <begin position="369"/>
        <end position="429"/>
    </location>
</feature>
<dbReference type="OrthoDB" id="2080251at2"/>
<dbReference type="InterPro" id="IPR053857">
    <property type="entry name" value="Csx1_CARF"/>
</dbReference>
<dbReference type="Proteomes" id="UP000000798">
    <property type="component" value="Chromosome"/>
</dbReference>
<sequence length="453" mass="53053">MKKVVIAPWGDPTNWQRVKYSYNDHEDKYPSATGIIIKAEKPDSVILVCPDSLAEKRIPYKEIKIQCSGNLSDKTQGNLPFENYEEIKSKVENKIKDFFSKNINFHKKPDVIISYSFGSYNTLEFEGQAEDFFAGVLKGLVYKFTEYLEKGIPEKIEIILDVSHGINYTTVMTYEAVRTLAQLLAYFTEVSLKVLNADPVIGRNIQKPLRINEIEYYSSIFPNLVVYRIKKEDKECEQILEAYDDSINEIGDNMKLEREHIFLSAIIHGTPLYILTYMPSSKDLKAKIDNAAGYYEKNIIIENEIGEKKIKVKRKLRFTENYITMLKAYFLSFILEKKGFSKKEEVLLEDINKLNEMIFREFPVLKHRISKETNNINERRDNIPEDFLIYREINRRGNRDFEERNFFAHAGFEYNSVMLKKDDKDIILKVNEQNKEKIENALKEAIQSLLLRR</sequence>
<dbReference type="PANTHER" id="PTHR37169:SF1">
    <property type="entry name" value="CRISPR SYSTEM ENDORIBONUCLEASE CSX1"/>
    <property type="match status" value="1"/>
</dbReference>
<dbReference type="InterPro" id="IPR019016">
    <property type="entry name" value="Csx1-like_HEPN"/>
</dbReference>
<dbReference type="Pfam" id="PF09455">
    <property type="entry name" value="Csx1_HEPN"/>
    <property type="match status" value="1"/>
</dbReference>
<dbReference type="SUPFAM" id="SSF160980">
    <property type="entry name" value="SSO1389-like"/>
    <property type="match status" value="1"/>
</dbReference>
<dbReference type="RefSeq" id="WP_010880198.1">
    <property type="nucleotide sequence ID" value="NC_000918.1"/>
</dbReference>
<reference evidence="3 4" key="1">
    <citation type="journal article" date="1998" name="Nature">
        <title>The complete genome of the hyperthermophilic bacterium Aquifex aeolicus.</title>
        <authorList>
            <person name="Deckert G."/>
            <person name="Warren P.V."/>
            <person name="Gaasterland T."/>
            <person name="Young W.G."/>
            <person name="Lenox A.L."/>
            <person name="Graham D.E."/>
            <person name="Overbeek R."/>
            <person name="Snead M.A."/>
            <person name="Keller M."/>
            <person name="Aujay M."/>
            <person name="Huber R."/>
            <person name="Feldman R.A."/>
            <person name="Short J.M."/>
            <person name="Olson G.J."/>
            <person name="Swanson R.V."/>
        </authorList>
    </citation>
    <scope>NUCLEOTIDE SEQUENCE [LARGE SCALE GENOMIC DNA]</scope>
    <source>
        <strain evidence="3 4">VF5</strain>
    </source>
</reference>
<name>O66700_AQUAE</name>
<evidence type="ECO:0000313" key="4">
    <source>
        <dbReference type="Proteomes" id="UP000000798"/>
    </source>
</evidence>